<dbReference type="Proteomes" id="UP001595629">
    <property type="component" value="Unassembled WGS sequence"/>
</dbReference>
<evidence type="ECO:0000313" key="1">
    <source>
        <dbReference type="EMBL" id="MFC3615424.1"/>
    </source>
</evidence>
<dbReference type="PROSITE" id="PS51257">
    <property type="entry name" value="PROKAR_LIPOPROTEIN"/>
    <property type="match status" value="1"/>
</dbReference>
<dbReference type="EMBL" id="JBHRXI010000017">
    <property type="protein sequence ID" value="MFC3615424.1"/>
    <property type="molecule type" value="Genomic_DNA"/>
</dbReference>
<name>A0ABV7TKW1_9RHOB</name>
<protein>
    <recommendedName>
        <fullName evidence="3">Lipoprotein</fullName>
    </recommendedName>
</protein>
<organism evidence="1 2">
    <name type="scientific">Lutimaribacter marinistellae</name>
    <dbReference type="NCBI Taxonomy" id="1820329"/>
    <lineage>
        <taxon>Bacteria</taxon>
        <taxon>Pseudomonadati</taxon>
        <taxon>Pseudomonadota</taxon>
        <taxon>Alphaproteobacteria</taxon>
        <taxon>Rhodobacterales</taxon>
        <taxon>Roseobacteraceae</taxon>
        <taxon>Lutimaribacter</taxon>
    </lineage>
</organism>
<reference evidence="2" key="1">
    <citation type="journal article" date="2019" name="Int. J. Syst. Evol. Microbiol.">
        <title>The Global Catalogue of Microorganisms (GCM) 10K type strain sequencing project: providing services to taxonomists for standard genome sequencing and annotation.</title>
        <authorList>
            <consortium name="The Broad Institute Genomics Platform"/>
            <consortium name="The Broad Institute Genome Sequencing Center for Infectious Disease"/>
            <person name="Wu L."/>
            <person name="Ma J."/>
        </authorList>
    </citation>
    <scope>NUCLEOTIDE SEQUENCE [LARGE SCALE GENOMIC DNA]</scope>
    <source>
        <strain evidence="2">KCTC 42911</strain>
    </source>
</reference>
<dbReference type="RefSeq" id="WP_386736696.1">
    <property type="nucleotide sequence ID" value="NZ_JBHRXI010000017.1"/>
</dbReference>
<evidence type="ECO:0000313" key="2">
    <source>
        <dbReference type="Proteomes" id="UP001595629"/>
    </source>
</evidence>
<accession>A0ABV7TKW1</accession>
<comment type="caution">
    <text evidence="1">The sequence shown here is derived from an EMBL/GenBank/DDBJ whole genome shotgun (WGS) entry which is preliminary data.</text>
</comment>
<evidence type="ECO:0008006" key="3">
    <source>
        <dbReference type="Google" id="ProtNLM"/>
    </source>
</evidence>
<proteinExistence type="predicted"/>
<keyword evidence="2" id="KW-1185">Reference proteome</keyword>
<gene>
    <name evidence="1" type="ORF">ACFORG_16835</name>
</gene>
<sequence>MPRLVLPMIAVTLAIAGCVPTTGDVSRADYERHKANRDAYMYQGGP</sequence>